<feature type="domain" description="DUF6036" evidence="1">
    <location>
        <begin position="12"/>
        <end position="150"/>
    </location>
</feature>
<proteinExistence type="predicted"/>
<organism evidence="2 3">
    <name type="scientific">Glutamicibacter halophytocola</name>
    <dbReference type="NCBI Taxonomy" id="1933880"/>
    <lineage>
        <taxon>Bacteria</taxon>
        <taxon>Bacillati</taxon>
        <taxon>Actinomycetota</taxon>
        <taxon>Actinomycetes</taxon>
        <taxon>Micrococcales</taxon>
        <taxon>Micrococcaceae</taxon>
        <taxon>Glutamicibacter</taxon>
    </lineage>
</organism>
<reference evidence="2 3" key="1">
    <citation type="submission" date="2019-07" db="EMBL/GenBank/DDBJ databases">
        <title>Complete Genome Sequence of drought tolerant Plant Growth-Promoting Rhizobacterium Glutamicibacter halophytocola DR408.</title>
        <authorList>
            <person name="Nishu S.D."/>
            <person name="Lee T.K."/>
        </authorList>
    </citation>
    <scope>NUCLEOTIDE SEQUENCE [LARGE SCALE GENOMIC DNA]</scope>
    <source>
        <strain evidence="2 3">DR408</strain>
    </source>
</reference>
<keyword evidence="3" id="KW-1185">Reference proteome</keyword>
<evidence type="ECO:0000313" key="2">
    <source>
        <dbReference type="EMBL" id="QDY67310.1"/>
    </source>
</evidence>
<gene>
    <name evidence="2" type="ORF">FQA45_13850</name>
</gene>
<dbReference type="EMBL" id="CP042260">
    <property type="protein sequence ID" value="QDY67310.1"/>
    <property type="molecule type" value="Genomic_DNA"/>
</dbReference>
<evidence type="ECO:0000259" key="1">
    <source>
        <dbReference type="Pfam" id="PF19502"/>
    </source>
</evidence>
<dbReference type="InterPro" id="IPR045792">
    <property type="entry name" value="DUF6036"/>
</dbReference>
<dbReference type="RefSeq" id="WP_146277627.1">
    <property type="nucleotide sequence ID" value="NZ_CP042260.1"/>
</dbReference>
<sequence>MNGSGLRRDRVVELLAELERRLNERGLSVNIRVVGGSALLLHGLIDRSTEDIDAYYSHRAEVEEIIEAMAIEHGLPRKWLNPSAAAFIPDNASWALASDPILSSVEVADLQTLAAMKLAAERDKDILDLGHLANALRLSDASELLELAYDKYGEESISLSQSRENYEIVAEEAIAAARRLKRNSNH</sequence>
<evidence type="ECO:0000313" key="3">
    <source>
        <dbReference type="Proteomes" id="UP000320717"/>
    </source>
</evidence>
<dbReference type="Pfam" id="PF19502">
    <property type="entry name" value="DUF6036"/>
    <property type="match status" value="1"/>
</dbReference>
<accession>A0ABX5YC94</accession>
<name>A0ABX5YC94_9MICC</name>
<dbReference type="Proteomes" id="UP000320717">
    <property type="component" value="Chromosome"/>
</dbReference>
<protein>
    <recommendedName>
        <fullName evidence="1">DUF6036 domain-containing protein</fullName>
    </recommendedName>
</protein>